<dbReference type="Pfam" id="PF01344">
    <property type="entry name" value="Kelch_1"/>
    <property type="match status" value="1"/>
</dbReference>
<dbReference type="InterPro" id="IPR015915">
    <property type="entry name" value="Kelch-typ_b-propeller"/>
</dbReference>
<dbReference type="GO" id="GO:0008380">
    <property type="term" value="P:RNA splicing"/>
    <property type="evidence" value="ECO:0007669"/>
    <property type="project" value="UniProtKB-KW"/>
</dbReference>
<sequence>MNPGYSDLKRTEEEEDISLCFWARKRKHYSWYKFNPKNESSSPPCLICDIPLEKLKPQFGCTGLGSKVYVVGGIEYNSPHNSFSCIVPSSYVFSIDTCRPGKLEDEIRMIGGKISPTLAVLDEKIYVLGSTHDEDPVPWAEVFDPTTNSWDFLSSPSADVLKDNSIPTKRKHVVDEKNNKIYAYFGLDPGGVCSFDVTTNTWEYGLHKDITHNNFACRNGRHVILDDVLFMFSKKHLYAYKLVQGAFPSTLVQDHSTSDDDSSDSEADDEDYGTNNQNKQKLIKVTGLEEAVESILAADDTPAFCVYKHRVPVFLLHLGNQDLCMLWHSCGVQGSGGINVNCAVFHIQEKPDGSFHAHVHRIDHHPLRDVLHMNDCFTLKQSRQHSSASPDSVLKVEQAMSRIHVMSQASRHARRLYVGGLPSETSKEAIVELFNCKVKGSFHSGVVHDVHVNQEESYAIVEFFSVEEASQAMKLGTIYLEGAQLVIRRPNDYNARLDAYHVPDLPSKPHYPQLSPSCSRTSAVQLKALALPRLWSSVKTGVEDTWFEGQPQQVHSRIVAAKTSVRLIGVMHVAGIESRLVPLLESFQLLFHCPDPDPDPGPVQGYYA</sequence>
<evidence type="ECO:0000256" key="1">
    <source>
        <dbReference type="ARBA" id="ARBA00022664"/>
    </source>
</evidence>
<evidence type="ECO:0000259" key="6">
    <source>
        <dbReference type="PROSITE" id="PS50102"/>
    </source>
</evidence>
<dbReference type="AlphaFoldDB" id="A0A835HRF6"/>
<feature type="region of interest" description="Disordered" evidence="5">
    <location>
        <begin position="253"/>
        <end position="276"/>
    </location>
</feature>
<protein>
    <recommendedName>
        <fullName evidence="6">RRM domain-containing protein</fullName>
    </recommendedName>
</protein>
<dbReference type="InterPro" id="IPR012677">
    <property type="entry name" value="Nucleotide-bd_a/b_plait_sf"/>
</dbReference>
<evidence type="ECO:0000313" key="8">
    <source>
        <dbReference type="Proteomes" id="UP000631114"/>
    </source>
</evidence>
<organism evidence="7 8">
    <name type="scientific">Coptis chinensis</name>
    <dbReference type="NCBI Taxonomy" id="261450"/>
    <lineage>
        <taxon>Eukaryota</taxon>
        <taxon>Viridiplantae</taxon>
        <taxon>Streptophyta</taxon>
        <taxon>Embryophyta</taxon>
        <taxon>Tracheophyta</taxon>
        <taxon>Spermatophyta</taxon>
        <taxon>Magnoliopsida</taxon>
        <taxon>Ranunculales</taxon>
        <taxon>Ranunculaceae</taxon>
        <taxon>Coptidoideae</taxon>
        <taxon>Coptis</taxon>
    </lineage>
</organism>
<dbReference type="EMBL" id="JADFTS010000006">
    <property type="protein sequence ID" value="KAF9601753.1"/>
    <property type="molecule type" value="Genomic_DNA"/>
</dbReference>
<evidence type="ECO:0000256" key="5">
    <source>
        <dbReference type="SAM" id="MobiDB-lite"/>
    </source>
</evidence>
<dbReference type="GO" id="GO:0006397">
    <property type="term" value="P:mRNA processing"/>
    <property type="evidence" value="ECO:0007669"/>
    <property type="project" value="UniProtKB-KW"/>
</dbReference>
<keyword evidence="8" id="KW-1185">Reference proteome</keyword>
<gene>
    <name evidence="7" type="ORF">IFM89_022867</name>
</gene>
<keyword evidence="1" id="KW-0507">mRNA processing</keyword>
<dbReference type="Proteomes" id="UP000631114">
    <property type="component" value="Unassembled WGS sequence"/>
</dbReference>
<dbReference type="SUPFAM" id="SSF117281">
    <property type="entry name" value="Kelch motif"/>
    <property type="match status" value="1"/>
</dbReference>
<dbReference type="PROSITE" id="PS50102">
    <property type="entry name" value="RRM"/>
    <property type="match status" value="1"/>
</dbReference>
<dbReference type="Pfam" id="PF00076">
    <property type="entry name" value="RRM_1"/>
    <property type="match status" value="1"/>
</dbReference>
<dbReference type="PANTHER" id="PTHR23139">
    <property type="entry name" value="RNA-BINDING PROTEIN"/>
    <property type="match status" value="1"/>
</dbReference>
<dbReference type="SUPFAM" id="SSF54928">
    <property type="entry name" value="RNA-binding domain, RBD"/>
    <property type="match status" value="1"/>
</dbReference>
<keyword evidence="3" id="KW-0508">mRNA splicing</keyword>
<proteinExistence type="predicted"/>
<evidence type="ECO:0000256" key="3">
    <source>
        <dbReference type="ARBA" id="ARBA00023187"/>
    </source>
</evidence>
<name>A0A835HRF6_9MAGN</name>
<keyword evidence="2 4" id="KW-0694">RNA-binding</keyword>
<dbReference type="Gene3D" id="3.30.70.330">
    <property type="match status" value="1"/>
</dbReference>
<reference evidence="7 8" key="1">
    <citation type="submission" date="2020-10" db="EMBL/GenBank/DDBJ databases">
        <title>The Coptis chinensis genome and diversification of protoberbering-type alkaloids.</title>
        <authorList>
            <person name="Wang B."/>
            <person name="Shu S."/>
            <person name="Song C."/>
            <person name="Liu Y."/>
        </authorList>
    </citation>
    <scope>NUCLEOTIDE SEQUENCE [LARGE SCALE GENOMIC DNA]</scope>
    <source>
        <strain evidence="7">HL-2020</strain>
        <tissue evidence="7">Leaf</tissue>
    </source>
</reference>
<dbReference type="InterPro" id="IPR035979">
    <property type="entry name" value="RBD_domain_sf"/>
</dbReference>
<accession>A0A835HRF6</accession>
<evidence type="ECO:0000256" key="2">
    <source>
        <dbReference type="ARBA" id="ARBA00022884"/>
    </source>
</evidence>
<evidence type="ECO:0000313" key="7">
    <source>
        <dbReference type="EMBL" id="KAF9601753.1"/>
    </source>
</evidence>
<dbReference type="InterPro" id="IPR000504">
    <property type="entry name" value="RRM_dom"/>
</dbReference>
<dbReference type="InterPro" id="IPR006652">
    <property type="entry name" value="Kelch_1"/>
</dbReference>
<dbReference type="Gene3D" id="2.120.10.80">
    <property type="entry name" value="Kelch-type beta propeller"/>
    <property type="match status" value="1"/>
</dbReference>
<feature type="domain" description="RRM" evidence="6">
    <location>
        <begin position="414"/>
        <end position="492"/>
    </location>
</feature>
<feature type="compositionally biased region" description="Acidic residues" evidence="5">
    <location>
        <begin position="259"/>
        <end position="272"/>
    </location>
</feature>
<evidence type="ECO:0000256" key="4">
    <source>
        <dbReference type="PROSITE-ProRule" id="PRU00176"/>
    </source>
</evidence>
<comment type="caution">
    <text evidence="7">The sequence shown here is derived from an EMBL/GenBank/DDBJ whole genome shotgun (WGS) entry which is preliminary data.</text>
</comment>
<dbReference type="GO" id="GO:0003723">
    <property type="term" value="F:RNA binding"/>
    <property type="evidence" value="ECO:0007669"/>
    <property type="project" value="UniProtKB-UniRule"/>
</dbReference>
<dbReference type="OrthoDB" id="10266058at2759"/>
<dbReference type="SMART" id="SM00360">
    <property type="entry name" value="RRM"/>
    <property type="match status" value="1"/>
</dbReference>